<gene>
    <name evidence="2" type="ORF">CTI12_AA450400</name>
</gene>
<feature type="compositionally biased region" description="Acidic residues" evidence="1">
    <location>
        <begin position="165"/>
        <end position="175"/>
    </location>
</feature>
<dbReference type="Proteomes" id="UP000245207">
    <property type="component" value="Unassembled WGS sequence"/>
</dbReference>
<feature type="region of interest" description="Disordered" evidence="1">
    <location>
        <begin position="154"/>
        <end position="220"/>
    </location>
</feature>
<keyword evidence="3" id="KW-1185">Reference proteome</keyword>
<dbReference type="EMBL" id="PKPP01007626">
    <property type="protein sequence ID" value="PWA52863.1"/>
    <property type="molecule type" value="Genomic_DNA"/>
</dbReference>
<evidence type="ECO:0000313" key="3">
    <source>
        <dbReference type="Proteomes" id="UP000245207"/>
    </source>
</evidence>
<evidence type="ECO:0000313" key="2">
    <source>
        <dbReference type="EMBL" id="PWA52863.1"/>
    </source>
</evidence>
<dbReference type="AlphaFoldDB" id="A0A2U1LV29"/>
<proteinExistence type="predicted"/>
<feature type="compositionally biased region" description="Acidic residues" evidence="1">
    <location>
        <begin position="182"/>
        <end position="192"/>
    </location>
</feature>
<sequence length="220" mass="25528">MAKMMNEISADEAYQSYIGLTPFKNLMKQWLFVQICKEVLVGDAKVPDGVVFEHLNYYKELVEGLCFLKNDRKQCFQTYSGVTNLPLLHMVIFYKLCITEQNAPFKERVLRALHFQKNALSKHPEFYDVWEVASKYPIKDYEVKVAAEALNELSNPQGSLSSDDDHFEDDDSYESEDIKYIEDDDFENEDSYESVHTQEDINKMRSGAETLQNLSKDVSK</sequence>
<feature type="compositionally biased region" description="Polar residues" evidence="1">
    <location>
        <begin position="209"/>
        <end position="220"/>
    </location>
</feature>
<reference evidence="2 3" key="1">
    <citation type="journal article" date="2018" name="Mol. Plant">
        <title>The genome of Artemisia annua provides insight into the evolution of Asteraceae family and artemisinin biosynthesis.</title>
        <authorList>
            <person name="Shen Q."/>
            <person name="Zhang L."/>
            <person name="Liao Z."/>
            <person name="Wang S."/>
            <person name="Yan T."/>
            <person name="Shi P."/>
            <person name="Liu M."/>
            <person name="Fu X."/>
            <person name="Pan Q."/>
            <person name="Wang Y."/>
            <person name="Lv Z."/>
            <person name="Lu X."/>
            <person name="Zhang F."/>
            <person name="Jiang W."/>
            <person name="Ma Y."/>
            <person name="Chen M."/>
            <person name="Hao X."/>
            <person name="Li L."/>
            <person name="Tang Y."/>
            <person name="Lv G."/>
            <person name="Zhou Y."/>
            <person name="Sun X."/>
            <person name="Brodelius P.E."/>
            <person name="Rose J.K.C."/>
            <person name="Tang K."/>
        </authorList>
    </citation>
    <scope>NUCLEOTIDE SEQUENCE [LARGE SCALE GENOMIC DNA]</scope>
    <source>
        <strain evidence="3">cv. Huhao1</strain>
        <tissue evidence="2">Leaf</tissue>
    </source>
</reference>
<evidence type="ECO:0000256" key="1">
    <source>
        <dbReference type="SAM" id="MobiDB-lite"/>
    </source>
</evidence>
<organism evidence="2 3">
    <name type="scientific">Artemisia annua</name>
    <name type="common">Sweet wormwood</name>
    <dbReference type="NCBI Taxonomy" id="35608"/>
    <lineage>
        <taxon>Eukaryota</taxon>
        <taxon>Viridiplantae</taxon>
        <taxon>Streptophyta</taxon>
        <taxon>Embryophyta</taxon>
        <taxon>Tracheophyta</taxon>
        <taxon>Spermatophyta</taxon>
        <taxon>Magnoliopsida</taxon>
        <taxon>eudicotyledons</taxon>
        <taxon>Gunneridae</taxon>
        <taxon>Pentapetalae</taxon>
        <taxon>asterids</taxon>
        <taxon>campanulids</taxon>
        <taxon>Asterales</taxon>
        <taxon>Asteraceae</taxon>
        <taxon>Asteroideae</taxon>
        <taxon>Anthemideae</taxon>
        <taxon>Artemisiinae</taxon>
        <taxon>Artemisia</taxon>
    </lineage>
</organism>
<comment type="caution">
    <text evidence="2">The sequence shown here is derived from an EMBL/GenBank/DDBJ whole genome shotgun (WGS) entry which is preliminary data.</text>
</comment>
<name>A0A2U1LV29_ARTAN</name>
<accession>A0A2U1LV29</accession>
<protein>
    <submittedName>
        <fullName evidence="2">Uncharacterized protein</fullName>
    </submittedName>
</protein>